<keyword evidence="3" id="KW-1185">Reference proteome</keyword>
<feature type="compositionally biased region" description="Basic and acidic residues" evidence="1">
    <location>
        <begin position="171"/>
        <end position="181"/>
    </location>
</feature>
<evidence type="ECO:0000256" key="1">
    <source>
        <dbReference type="SAM" id="MobiDB-lite"/>
    </source>
</evidence>
<feature type="region of interest" description="Disordered" evidence="1">
    <location>
        <begin position="23"/>
        <end position="45"/>
    </location>
</feature>
<dbReference type="EMBL" id="JASSZA010000001">
    <property type="protein sequence ID" value="KAK2121754.1"/>
    <property type="molecule type" value="Genomic_DNA"/>
</dbReference>
<protein>
    <submittedName>
        <fullName evidence="2">Uncharacterized protein</fullName>
    </submittedName>
</protein>
<organism evidence="2 3">
    <name type="scientific">Saguinus oedipus</name>
    <name type="common">Cotton-top tamarin</name>
    <name type="synonym">Oedipomidas oedipus</name>
    <dbReference type="NCBI Taxonomy" id="9490"/>
    <lineage>
        <taxon>Eukaryota</taxon>
        <taxon>Metazoa</taxon>
        <taxon>Chordata</taxon>
        <taxon>Craniata</taxon>
        <taxon>Vertebrata</taxon>
        <taxon>Euteleostomi</taxon>
        <taxon>Mammalia</taxon>
        <taxon>Eutheria</taxon>
        <taxon>Euarchontoglires</taxon>
        <taxon>Primates</taxon>
        <taxon>Haplorrhini</taxon>
        <taxon>Platyrrhini</taxon>
        <taxon>Cebidae</taxon>
        <taxon>Callitrichinae</taxon>
        <taxon>Saguinus</taxon>
    </lineage>
</organism>
<evidence type="ECO:0000313" key="2">
    <source>
        <dbReference type="EMBL" id="KAK2121754.1"/>
    </source>
</evidence>
<comment type="caution">
    <text evidence="2">The sequence shown here is derived from an EMBL/GenBank/DDBJ whole genome shotgun (WGS) entry which is preliminary data.</text>
</comment>
<feature type="compositionally biased region" description="Basic and acidic residues" evidence="1">
    <location>
        <begin position="31"/>
        <end position="44"/>
    </location>
</feature>
<sequence length="181" mass="19311">MDLGPGRGEASCWANPVNWNPDPCGTLRSSVDGDPHLERGRERGPSTGFLFRLAPLVLSVPFSPSRDLGAGPHAARPCPSPSRPLERLETAFSGIVSRSRSASPACWRIRPGLQWTHRPGPAEPPIVSLTLSDKGRSPSSRGSSKTPEFCTGDGAAGTEEGEAMGHRPGHRTCDSRFETFA</sequence>
<reference evidence="2 3" key="1">
    <citation type="submission" date="2023-05" db="EMBL/GenBank/DDBJ databases">
        <title>B98-5 Cell Line De Novo Hybrid Assembly: An Optical Mapping Approach.</title>
        <authorList>
            <person name="Kananen K."/>
            <person name="Auerbach J.A."/>
            <person name="Kautto E."/>
            <person name="Blachly J.S."/>
        </authorList>
    </citation>
    <scope>NUCLEOTIDE SEQUENCE [LARGE SCALE GENOMIC DNA]</scope>
    <source>
        <strain evidence="2">B95-8</strain>
        <tissue evidence="2">Cell line</tissue>
    </source>
</reference>
<evidence type="ECO:0000313" key="3">
    <source>
        <dbReference type="Proteomes" id="UP001266305"/>
    </source>
</evidence>
<dbReference type="Proteomes" id="UP001266305">
    <property type="component" value="Unassembled WGS sequence"/>
</dbReference>
<feature type="region of interest" description="Disordered" evidence="1">
    <location>
        <begin position="117"/>
        <end position="181"/>
    </location>
</feature>
<proteinExistence type="predicted"/>
<gene>
    <name evidence="2" type="ORF">P7K49_003140</name>
</gene>
<name>A0ABQ9WJC4_SAGOE</name>
<accession>A0ABQ9WJC4</accession>